<dbReference type="Proteomes" id="UP000694557">
    <property type="component" value="Unassembled WGS sequence"/>
</dbReference>
<evidence type="ECO:0000256" key="1">
    <source>
        <dbReference type="ARBA" id="ARBA00004123"/>
    </source>
</evidence>
<dbReference type="Gene3D" id="2.30.30.30">
    <property type="match status" value="1"/>
</dbReference>
<feature type="domain" description="BRCT" evidence="5">
    <location>
        <begin position="119"/>
        <end position="225"/>
    </location>
</feature>
<accession>A0A8C7K916</accession>
<dbReference type="CDD" id="cd17745">
    <property type="entry name" value="BRCT_p53bp1_rpt1"/>
    <property type="match status" value="1"/>
</dbReference>
<dbReference type="GO" id="GO:0045944">
    <property type="term" value="P:positive regulation of transcription by RNA polymerase II"/>
    <property type="evidence" value="ECO:0007669"/>
    <property type="project" value="TreeGrafter"/>
</dbReference>
<feature type="region of interest" description="Disordered" evidence="4">
    <location>
        <begin position="136"/>
        <end position="157"/>
    </location>
</feature>
<keyword evidence="7" id="KW-1185">Reference proteome</keyword>
<dbReference type="InterPro" id="IPR047249">
    <property type="entry name" value="BRCT_p53bp1-like_rpt1"/>
</dbReference>
<dbReference type="PANTHER" id="PTHR15321:SF3">
    <property type="entry name" value="TP53-BINDING PROTEIN 1"/>
    <property type="match status" value="1"/>
</dbReference>
<evidence type="ECO:0000313" key="7">
    <source>
        <dbReference type="Proteomes" id="UP000694557"/>
    </source>
</evidence>
<comment type="subcellular location">
    <subcellularLocation>
        <location evidence="1">Nucleus</location>
    </subcellularLocation>
</comment>
<dbReference type="GO" id="GO:0005634">
    <property type="term" value="C:nucleus"/>
    <property type="evidence" value="ECO:0007669"/>
    <property type="project" value="UniProtKB-SubCell"/>
</dbReference>
<keyword evidence="3" id="KW-0539">Nucleus</keyword>
<gene>
    <name evidence="6" type="primary">LOC109894977</name>
</gene>
<dbReference type="Ensembl" id="ENSOKIT00005106472.1">
    <property type="protein sequence ID" value="ENSOKIP00005099339.1"/>
    <property type="gene ID" value="ENSOKIG00005043669.1"/>
</dbReference>
<reference evidence="6" key="2">
    <citation type="submission" date="2025-09" db="UniProtKB">
        <authorList>
            <consortium name="Ensembl"/>
        </authorList>
    </citation>
    <scope>IDENTIFICATION</scope>
</reference>
<feature type="compositionally biased region" description="Basic and acidic residues" evidence="4">
    <location>
        <begin position="67"/>
        <end position="76"/>
    </location>
</feature>
<dbReference type="Gene3D" id="3.40.50.10190">
    <property type="entry name" value="BRCT domain"/>
    <property type="match status" value="1"/>
</dbReference>
<dbReference type="SUPFAM" id="SSF52113">
    <property type="entry name" value="BRCT domain"/>
    <property type="match status" value="1"/>
</dbReference>
<dbReference type="PANTHER" id="PTHR15321">
    <property type="entry name" value="TUMOR SUPPRESSOR P53-BINDING PROTEIN 1"/>
    <property type="match status" value="1"/>
</dbReference>
<evidence type="ECO:0000259" key="5">
    <source>
        <dbReference type="PROSITE" id="PS50172"/>
    </source>
</evidence>
<feature type="compositionally biased region" description="Polar residues" evidence="4">
    <location>
        <begin position="136"/>
        <end position="146"/>
    </location>
</feature>
<dbReference type="InterPro" id="IPR001357">
    <property type="entry name" value="BRCT_dom"/>
</dbReference>
<name>A0A8C7K916_ONCKI</name>
<reference evidence="6" key="1">
    <citation type="submission" date="2025-08" db="UniProtKB">
        <authorList>
            <consortium name="Ensembl"/>
        </authorList>
    </citation>
    <scope>IDENTIFICATION</scope>
</reference>
<dbReference type="GO" id="GO:0042393">
    <property type="term" value="F:histone binding"/>
    <property type="evidence" value="ECO:0007669"/>
    <property type="project" value="TreeGrafter"/>
</dbReference>
<dbReference type="InterPro" id="IPR047252">
    <property type="entry name" value="TP53BP1-like"/>
</dbReference>
<dbReference type="GeneTree" id="ENSGT00390000011891"/>
<protein>
    <recommendedName>
        <fullName evidence="5">BRCT domain-containing protein</fullName>
    </recommendedName>
</protein>
<evidence type="ECO:0000313" key="6">
    <source>
        <dbReference type="Ensembl" id="ENSOKIP00005099339.1"/>
    </source>
</evidence>
<keyword evidence="2" id="KW-0227">DNA damage</keyword>
<evidence type="ECO:0000256" key="3">
    <source>
        <dbReference type="ARBA" id="ARBA00023242"/>
    </source>
</evidence>
<organism evidence="6 7">
    <name type="scientific">Oncorhynchus kisutch</name>
    <name type="common">Coho salmon</name>
    <name type="synonym">Salmo kisutch</name>
    <dbReference type="NCBI Taxonomy" id="8019"/>
    <lineage>
        <taxon>Eukaryota</taxon>
        <taxon>Metazoa</taxon>
        <taxon>Chordata</taxon>
        <taxon>Craniata</taxon>
        <taxon>Vertebrata</taxon>
        <taxon>Euteleostomi</taxon>
        <taxon>Actinopterygii</taxon>
        <taxon>Neopterygii</taxon>
        <taxon>Teleostei</taxon>
        <taxon>Protacanthopterygii</taxon>
        <taxon>Salmoniformes</taxon>
        <taxon>Salmonidae</taxon>
        <taxon>Salmoninae</taxon>
        <taxon>Oncorhynchus</taxon>
    </lineage>
</organism>
<proteinExistence type="predicted"/>
<sequence>ISVILTMEQGNRLREQYGLGPYEPSTPLAKASDISLDNLVEGKRRRRGITGGASPLTPGPSGKRKLISSEDRDRTPAKRGRRGGARAGQRVGVCNTSGSGTDLPWDHSDLAETHGPLPQSASLFLGFAFMLTASSESDRQTNQTISDGEEGEKSMCRRPPYHKRYTETQLEAGAGFILNDFNEEQCKAAYQSLLITDHGVPCVSHIWVRDCCKEGKLLNYRNYCCP</sequence>
<dbReference type="InterPro" id="IPR036420">
    <property type="entry name" value="BRCT_dom_sf"/>
</dbReference>
<dbReference type="PROSITE" id="PS50172">
    <property type="entry name" value="BRCT"/>
    <property type="match status" value="1"/>
</dbReference>
<evidence type="ECO:0000256" key="4">
    <source>
        <dbReference type="SAM" id="MobiDB-lite"/>
    </source>
</evidence>
<feature type="region of interest" description="Disordered" evidence="4">
    <location>
        <begin position="42"/>
        <end position="100"/>
    </location>
</feature>
<dbReference type="GO" id="GO:0000077">
    <property type="term" value="P:DNA damage checkpoint signaling"/>
    <property type="evidence" value="ECO:0007669"/>
    <property type="project" value="TreeGrafter"/>
</dbReference>
<dbReference type="InterPro" id="IPR014722">
    <property type="entry name" value="Rib_uL2_dom2"/>
</dbReference>
<evidence type="ECO:0000256" key="2">
    <source>
        <dbReference type="ARBA" id="ARBA00022763"/>
    </source>
</evidence>
<dbReference type="AlphaFoldDB" id="A0A8C7K916"/>